<evidence type="ECO:0000256" key="1">
    <source>
        <dbReference type="SAM" id="MobiDB-lite"/>
    </source>
</evidence>
<feature type="compositionally biased region" description="Polar residues" evidence="1">
    <location>
        <begin position="131"/>
        <end position="166"/>
    </location>
</feature>
<dbReference type="AlphaFoldDB" id="A0A0C3P0M2"/>
<organism evidence="2 3">
    <name type="scientific">Pisolithus tinctorius Marx 270</name>
    <dbReference type="NCBI Taxonomy" id="870435"/>
    <lineage>
        <taxon>Eukaryota</taxon>
        <taxon>Fungi</taxon>
        <taxon>Dikarya</taxon>
        <taxon>Basidiomycota</taxon>
        <taxon>Agaricomycotina</taxon>
        <taxon>Agaricomycetes</taxon>
        <taxon>Agaricomycetidae</taxon>
        <taxon>Boletales</taxon>
        <taxon>Sclerodermatineae</taxon>
        <taxon>Pisolithaceae</taxon>
        <taxon>Pisolithus</taxon>
    </lineage>
</organism>
<feature type="compositionally biased region" description="Basic and acidic residues" evidence="1">
    <location>
        <begin position="171"/>
        <end position="185"/>
    </location>
</feature>
<reference evidence="2 3" key="1">
    <citation type="submission" date="2014-04" db="EMBL/GenBank/DDBJ databases">
        <authorList>
            <consortium name="DOE Joint Genome Institute"/>
            <person name="Kuo A."/>
            <person name="Kohler A."/>
            <person name="Costa M.D."/>
            <person name="Nagy L.G."/>
            <person name="Floudas D."/>
            <person name="Copeland A."/>
            <person name="Barry K.W."/>
            <person name="Cichocki N."/>
            <person name="Veneault-Fourrey C."/>
            <person name="LaButti K."/>
            <person name="Lindquist E.A."/>
            <person name="Lipzen A."/>
            <person name="Lundell T."/>
            <person name="Morin E."/>
            <person name="Murat C."/>
            <person name="Sun H."/>
            <person name="Tunlid A."/>
            <person name="Henrissat B."/>
            <person name="Grigoriev I.V."/>
            <person name="Hibbett D.S."/>
            <person name="Martin F."/>
            <person name="Nordberg H.P."/>
            <person name="Cantor M.N."/>
            <person name="Hua S.X."/>
        </authorList>
    </citation>
    <scope>NUCLEOTIDE SEQUENCE [LARGE SCALE GENOMIC DNA]</scope>
    <source>
        <strain evidence="2 3">Marx 270</strain>
    </source>
</reference>
<evidence type="ECO:0000313" key="3">
    <source>
        <dbReference type="Proteomes" id="UP000054217"/>
    </source>
</evidence>
<evidence type="ECO:0000313" key="2">
    <source>
        <dbReference type="EMBL" id="KIO06655.1"/>
    </source>
</evidence>
<dbReference type="InParanoid" id="A0A0C3P0M2"/>
<sequence length="312" mass="34506">MALAAALGHIWDLIEVVPQPEESLDMIYTWVEDWDKTWAGIRSWWKCIDDNGITILKVHDECMHEYTEESAMCQNLLVLGAIAITDLWCPVEQRWTHINDIFEDYQERVELRAQLEAERLTREPSMHTHRQAATTTGEGQGCMPSTTEAGESSRGTGQPVRQQMDSTGKGKGKEKATDKVNKLEDNEGECPPNPDPSKTGTPAPKANLQCRECMKVKQKCSWLLRVGRKCKNAGSGETAAGLSHKWTKSVTVMAMTETPAMTGLKLRMPAHKPPPRQNSKLSPKHSTPCASPPATSNMPPPPLFLPSATPAP</sequence>
<reference evidence="3" key="2">
    <citation type="submission" date="2015-01" db="EMBL/GenBank/DDBJ databases">
        <title>Evolutionary Origins and Diversification of the Mycorrhizal Mutualists.</title>
        <authorList>
            <consortium name="DOE Joint Genome Institute"/>
            <consortium name="Mycorrhizal Genomics Consortium"/>
            <person name="Kohler A."/>
            <person name="Kuo A."/>
            <person name="Nagy L.G."/>
            <person name="Floudas D."/>
            <person name="Copeland A."/>
            <person name="Barry K.W."/>
            <person name="Cichocki N."/>
            <person name="Veneault-Fourrey C."/>
            <person name="LaButti K."/>
            <person name="Lindquist E.A."/>
            <person name="Lipzen A."/>
            <person name="Lundell T."/>
            <person name="Morin E."/>
            <person name="Murat C."/>
            <person name="Riley R."/>
            <person name="Ohm R."/>
            <person name="Sun H."/>
            <person name="Tunlid A."/>
            <person name="Henrissat B."/>
            <person name="Grigoriev I.V."/>
            <person name="Hibbett D.S."/>
            <person name="Martin F."/>
        </authorList>
    </citation>
    <scope>NUCLEOTIDE SEQUENCE [LARGE SCALE GENOMIC DNA]</scope>
    <source>
        <strain evidence="3">Marx 270</strain>
    </source>
</reference>
<feature type="compositionally biased region" description="Pro residues" evidence="1">
    <location>
        <begin position="298"/>
        <end position="312"/>
    </location>
</feature>
<feature type="compositionally biased region" description="Polar residues" evidence="1">
    <location>
        <begin position="277"/>
        <end position="289"/>
    </location>
</feature>
<dbReference type="EMBL" id="KN831962">
    <property type="protein sequence ID" value="KIO06655.1"/>
    <property type="molecule type" value="Genomic_DNA"/>
</dbReference>
<keyword evidence="3" id="KW-1185">Reference proteome</keyword>
<feature type="region of interest" description="Disordered" evidence="1">
    <location>
        <begin position="120"/>
        <end position="203"/>
    </location>
</feature>
<feature type="region of interest" description="Disordered" evidence="1">
    <location>
        <begin position="266"/>
        <end position="312"/>
    </location>
</feature>
<dbReference type="Proteomes" id="UP000054217">
    <property type="component" value="Unassembled WGS sequence"/>
</dbReference>
<dbReference type="HOGENOM" id="CLU_035057_0_1_1"/>
<proteinExistence type="predicted"/>
<protein>
    <submittedName>
        <fullName evidence="2">Uncharacterized protein</fullName>
    </submittedName>
</protein>
<gene>
    <name evidence="2" type="ORF">M404DRAFT_24373</name>
</gene>
<name>A0A0C3P0M2_PISTI</name>
<dbReference type="OrthoDB" id="2698929at2759"/>
<accession>A0A0C3P0M2</accession>